<dbReference type="STRING" id="1702221.AALO17_14910"/>
<dbReference type="KEGG" id="fro:AALO17_14910"/>
<dbReference type="InterPro" id="IPR008841">
    <property type="entry name" value="Siphovirus-type_tail_N"/>
</dbReference>
<feature type="domain" description="Siphovirus-type tail component RIFT-related" evidence="1">
    <location>
        <begin position="17"/>
        <end position="106"/>
    </location>
</feature>
<gene>
    <name evidence="2" type="ORF">AALO17_14910</name>
</gene>
<dbReference type="GeneID" id="78478186"/>
<dbReference type="Proteomes" id="UP000069771">
    <property type="component" value="Chromosome"/>
</dbReference>
<dbReference type="EMBL" id="CP011391">
    <property type="protein sequence ID" value="AMK54625.1"/>
    <property type="molecule type" value="Genomic_DNA"/>
</dbReference>
<evidence type="ECO:0000313" key="2">
    <source>
        <dbReference type="EMBL" id="AMK54625.1"/>
    </source>
</evidence>
<accession>A0A140DVE8</accession>
<dbReference type="Pfam" id="PF05709">
    <property type="entry name" value="Sipho_tail"/>
    <property type="match status" value="1"/>
</dbReference>
<proteinExistence type="predicted"/>
<dbReference type="NCBIfam" id="TIGR01633">
    <property type="entry name" value="phi3626_gp14_N"/>
    <property type="match status" value="1"/>
</dbReference>
<reference evidence="2 3" key="1">
    <citation type="journal article" date="2016" name="Gut Pathog.">
        <title>Whole genome sequencing of "Faecalibaculum rodentium" ALO17, isolated from C57BL/6J laboratory mouse feces.</title>
        <authorList>
            <person name="Lim S."/>
            <person name="Chang D.H."/>
            <person name="Ahn S."/>
            <person name="Kim B.C."/>
        </authorList>
    </citation>
    <scope>NUCLEOTIDE SEQUENCE [LARGE SCALE GENOMIC DNA]</scope>
    <source>
        <strain evidence="2 3">Alo17</strain>
    </source>
</reference>
<evidence type="ECO:0000259" key="1">
    <source>
        <dbReference type="Pfam" id="PF05709"/>
    </source>
</evidence>
<sequence length="490" mass="54859">MLNIKFDGKWLEAQVPGFQVISVSGRELMSYDVNEKKIPGIDGASYTGSEIGSRDIEVTYRLCAPMLEARQIRMNKLNSLLKAREAQLIFADELDKYFIASSAEADGSKIVFHCSDPFKYSTTEKTFQMDSTGTIMVENTGSVPVPIRYEITHNHENGYVGIASEHGAMEFGKREEADGQTYQQMEHLLSISDFVSASDDTTSKDAMHPTYGTKGTLTTKSWAGRTYLTLGTVGTLVGAANGGMRTLTIPADSNGQSGCLNWYLYGHLIMWANVMGQTGEMSISVLTVDNKLIAGLNWNKTDMSGNTAYYDFVVYNPSGTDNDAMKGRVLKSFAYQTDHRHELNPWYGDWGHVDLKKEGSKITYFYWGQYHTFNIPEIANLKAAKVQVSCKAWRASNKTLYIHGFDTLDFYKCNVSKWRDVPNRYWQGSKLEIGGNTGQFLVAGMPKPQDEILGTKWFKAEPGETEVKLYFSSFCSPKPTVVARIREAWL</sequence>
<name>A0A140DVE8_9FIRM</name>
<dbReference type="OrthoDB" id="3078561at2"/>
<dbReference type="InterPro" id="IPR006520">
    <property type="entry name" value="Dit_BPSPP_N"/>
</dbReference>
<keyword evidence="3" id="KW-1185">Reference proteome</keyword>
<evidence type="ECO:0000313" key="3">
    <source>
        <dbReference type="Proteomes" id="UP000069771"/>
    </source>
</evidence>
<dbReference type="AlphaFoldDB" id="A0A140DVE8"/>
<dbReference type="RefSeq" id="WP_067557250.1">
    <property type="nucleotide sequence ID" value="NZ_CANAUQ010000010.1"/>
</dbReference>
<protein>
    <recommendedName>
        <fullName evidence="1">Siphovirus-type tail component RIFT-related domain-containing protein</fullName>
    </recommendedName>
</protein>
<organism evidence="2 3">
    <name type="scientific">Faecalibaculum rodentium</name>
    <dbReference type="NCBI Taxonomy" id="1702221"/>
    <lineage>
        <taxon>Bacteria</taxon>
        <taxon>Bacillati</taxon>
        <taxon>Bacillota</taxon>
        <taxon>Erysipelotrichia</taxon>
        <taxon>Erysipelotrichales</taxon>
        <taxon>Erysipelotrichaceae</taxon>
        <taxon>Faecalibaculum</taxon>
    </lineage>
</organism>
<dbReference type="Gene3D" id="2.40.30.200">
    <property type="match status" value="1"/>
</dbReference>